<sequence length="212" mass="24923">MINVQTFKSIDDISSLQQSISLSSLSLDDDNDDDDDQNKSYQKITNLDEMNDENMIVSKFVNDIIKQSNLDKSWLTIDDDNDDDLQQQQQRGQHQKQRERQRREQDQREQRQQREQQQREQQQRQLSMSDIYPICTIHDQLNDSLKYFTSLSSNMSIINKKEKNSGILSSILSKCNNNNDKSLLLKRNLNKLKKCKTLSTMEIDLLLCENSK</sequence>
<gene>
    <name evidence="2" type="ORF">SMTD_LOCUS13887</name>
</gene>
<name>A0A183PHQ1_9TREM</name>
<proteinExistence type="predicted"/>
<dbReference type="EMBL" id="UZAL01034015">
    <property type="protein sequence ID" value="VDP64540.1"/>
    <property type="molecule type" value="Genomic_DNA"/>
</dbReference>
<feature type="region of interest" description="Disordered" evidence="1">
    <location>
        <begin position="80"/>
        <end position="126"/>
    </location>
</feature>
<evidence type="ECO:0000256" key="1">
    <source>
        <dbReference type="SAM" id="MobiDB-lite"/>
    </source>
</evidence>
<dbReference type="STRING" id="31246.A0A183PHQ1"/>
<evidence type="ECO:0000313" key="2">
    <source>
        <dbReference type="EMBL" id="VDP64540.1"/>
    </source>
</evidence>
<feature type="compositionally biased region" description="Basic and acidic residues" evidence="1">
    <location>
        <begin position="96"/>
        <end position="122"/>
    </location>
</feature>
<protein>
    <submittedName>
        <fullName evidence="2">Uncharacterized protein</fullName>
    </submittedName>
</protein>
<dbReference type="AlphaFoldDB" id="A0A183PHQ1"/>
<evidence type="ECO:0000313" key="3">
    <source>
        <dbReference type="Proteomes" id="UP000269396"/>
    </source>
</evidence>
<accession>A0A183PHQ1</accession>
<dbReference type="Proteomes" id="UP000269396">
    <property type="component" value="Unassembled WGS sequence"/>
</dbReference>
<keyword evidence="3" id="KW-1185">Reference proteome</keyword>
<reference evidence="2 3" key="1">
    <citation type="submission" date="2018-11" db="EMBL/GenBank/DDBJ databases">
        <authorList>
            <consortium name="Pathogen Informatics"/>
        </authorList>
    </citation>
    <scope>NUCLEOTIDE SEQUENCE [LARGE SCALE GENOMIC DNA]</scope>
    <source>
        <strain>Denwood</strain>
        <strain evidence="3">Zambia</strain>
    </source>
</reference>
<organism evidence="2 3">
    <name type="scientific">Schistosoma mattheei</name>
    <dbReference type="NCBI Taxonomy" id="31246"/>
    <lineage>
        <taxon>Eukaryota</taxon>
        <taxon>Metazoa</taxon>
        <taxon>Spiralia</taxon>
        <taxon>Lophotrochozoa</taxon>
        <taxon>Platyhelminthes</taxon>
        <taxon>Trematoda</taxon>
        <taxon>Digenea</taxon>
        <taxon>Strigeidida</taxon>
        <taxon>Schistosomatoidea</taxon>
        <taxon>Schistosomatidae</taxon>
        <taxon>Schistosoma</taxon>
    </lineage>
</organism>